<gene>
    <name evidence="3" type="ORF">ACFQ07_23660</name>
</gene>
<feature type="domain" description="DUF317" evidence="2">
    <location>
        <begin position="1"/>
        <end position="27"/>
    </location>
</feature>
<evidence type="ECO:0000313" key="3">
    <source>
        <dbReference type="EMBL" id="MFD0855257.1"/>
    </source>
</evidence>
<protein>
    <submittedName>
        <fullName evidence="3">DUF317 domain-containing protein</fullName>
    </submittedName>
</protein>
<organism evidence="3 4">
    <name type="scientific">Actinomadura adrarensis</name>
    <dbReference type="NCBI Taxonomy" id="1819600"/>
    <lineage>
        <taxon>Bacteria</taxon>
        <taxon>Bacillati</taxon>
        <taxon>Actinomycetota</taxon>
        <taxon>Actinomycetes</taxon>
        <taxon>Streptosporangiales</taxon>
        <taxon>Thermomonosporaceae</taxon>
        <taxon>Actinomadura</taxon>
    </lineage>
</organism>
<comment type="caution">
    <text evidence="3">The sequence shown here is derived from an EMBL/GenBank/DDBJ whole genome shotgun (WGS) entry which is preliminary data.</text>
</comment>
<dbReference type="EMBL" id="JBHTIR010003471">
    <property type="protein sequence ID" value="MFD0855257.1"/>
    <property type="molecule type" value="Genomic_DNA"/>
</dbReference>
<sequence>MWEATFTSLTPAEPIAAFLTDLASPEPLDPDRDDPLPPRSPLPPIIPATAEAFPT</sequence>
<dbReference type="Pfam" id="PF03771">
    <property type="entry name" value="SPDY"/>
    <property type="match status" value="1"/>
</dbReference>
<feature type="compositionally biased region" description="Pro residues" evidence="1">
    <location>
        <begin position="37"/>
        <end position="46"/>
    </location>
</feature>
<keyword evidence="4" id="KW-1185">Reference proteome</keyword>
<evidence type="ECO:0000256" key="1">
    <source>
        <dbReference type="SAM" id="MobiDB-lite"/>
    </source>
</evidence>
<evidence type="ECO:0000259" key="2">
    <source>
        <dbReference type="Pfam" id="PF03771"/>
    </source>
</evidence>
<accession>A0ABW3CNR9</accession>
<evidence type="ECO:0000313" key="4">
    <source>
        <dbReference type="Proteomes" id="UP001597083"/>
    </source>
</evidence>
<feature type="region of interest" description="Disordered" evidence="1">
    <location>
        <begin position="23"/>
        <end position="55"/>
    </location>
</feature>
<proteinExistence type="predicted"/>
<name>A0ABW3CNR9_9ACTN</name>
<dbReference type="Proteomes" id="UP001597083">
    <property type="component" value="Unassembled WGS sequence"/>
</dbReference>
<reference evidence="4" key="1">
    <citation type="journal article" date="2019" name="Int. J. Syst. Evol. Microbiol.">
        <title>The Global Catalogue of Microorganisms (GCM) 10K type strain sequencing project: providing services to taxonomists for standard genome sequencing and annotation.</title>
        <authorList>
            <consortium name="The Broad Institute Genomics Platform"/>
            <consortium name="The Broad Institute Genome Sequencing Center for Infectious Disease"/>
            <person name="Wu L."/>
            <person name="Ma J."/>
        </authorList>
    </citation>
    <scope>NUCLEOTIDE SEQUENCE [LARGE SCALE GENOMIC DNA]</scope>
    <source>
        <strain evidence="4">JCM 31696</strain>
    </source>
</reference>
<dbReference type="InterPro" id="IPR005523">
    <property type="entry name" value="DUF317_SPDY"/>
</dbReference>